<dbReference type="PANTHER" id="PTHR15286">
    <property type="entry name" value="RAS-ASSOCIATING DOMAIN CONTAINING PROTEIN"/>
    <property type="match status" value="1"/>
</dbReference>
<dbReference type="CDD" id="cd16134">
    <property type="entry name" value="RA_RASSF8"/>
    <property type="match status" value="1"/>
</dbReference>
<dbReference type="AlphaFoldDB" id="A0A336LJN0"/>
<dbReference type="PROSITE" id="PS50200">
    <property type="entry name" value="RA"/>
    <property type="match status" value="1"/>
</dbReference>
<dbReference type="PANTHER" id="PTHR15286:SF6">
    <property type="entry name" value="GH01133P"/>
    <property type="match status" value="1"/>
</dbReference>
<name>A0A336LJN0_CULSO</name>
<feature type="compositionally biased region" description="Polar residues" evidence="2">
    <location>
        <begin position="315"/>
        <end position="329"/>
    </location>
</feature>
<dbReference type="VEuPathDB" id="VectorBase:CSON006309"/>
<dbReference type="SUPFAM" id="SSF54236">
    <property type="entry name" value="Ubiquitin-like"/>
    <property type="match status" value="1"/>
</dbReference>
<feature type="domain" description="Ras-associating" evidence="3">
    <location>
        <begin position="1"/>
        <end position="82"/>
    </location>
</feature>
<dbReference type="Gene3D" id="3.10.20.90">
    <property type="entry name" value="Phosphatidylinositol 3-kinase Catalytic Subunit, Chain A, domain 1"/>
    <property type="match status" value="1"/>
</dbReference>
<accession>A0A336LJN0</accession>
<sequence length="606" mass="69216">MELKVWVEGIQRIVCGVTDSTTCQDVVFALAHATGKTGRFTLIERWRNNERALAPQETPLKILMKWGEYSSDVHFVLQRSDHKHPQSQQQIQRQQEKLMQEQQQTLQQNGTHIRQRSLPSTNNSNNINSRSNPASPVTSPTLGLYNKRDNMSMPAFVRDTETRKSLVTSPPMINQNDRPQIRNLMSPQMQHRPFNNPIISPQKFPVSPIYMNSPGGGSDRSGSGQEPEYATPIKLNRNPGNNGELTAADVRNSLDRKINQQTQLKPMYQHHRGASNENLLMENNSNGHQSPSVSSNGSLVPPPYRDPPPARSSPQINNTTKSPGQQQNNSFEITGRRIDFKDDHPPPQQQQQEPMHLNNAQYRELVQLIQFQRDKISTQQSDLTKYDAEIVFLENKSREQQQQLEAIVQEINKTDMLYRQGNDQLQTLSYVEEENELVKQQEKTLKSEITLLRSKLANCETELLQCKNKIRLLMDEIHLEQRCLSQELNNRQQIERHLMHEVERIQSEIDMATKHSEMSSKTAENLKKDVTCIESAISEKKKQLEQLVHQMKEVNLQSLAAAAPAEEVKNLIESSMKPGSSRRIIGSPRQLENAVPTSKNPHGVWV</sequence>
<feature type="coiled-coil region" evidence="1">
    <location>
        <begin position="383"/>
        <end position="410"/>
    </location>
</feature>
<gene>
    <name evidence="4" type="primary">CSON006309</name>
</gene>
<dbReference type="InterPro" id="IPR048945">
    <property type="entry name" value="RASSF8/10_RA"/>
</dbReference>
<keyword evidence="1" id="KW-0175">Coiled coil</keyword>
<evidence type="ECO:0000313" key="4">
    <source>
        <dbReference type="EMBL" id="SSX13932.1"/>
    </source>
</evidence>
<dbReference type="InterPro" id="IPR029071">
    <property type="entry name" value="Ubiquitin-like_domsf"/>
</dbReference>
<dbReference type="InterPro" id="IPR000159">
    <property type="entry name" value="RA_dom"/>
</dbReference>
<dbReference type="SMART" id="SM00314">
    <property type="entry name" value="RA"/>
    <property type="match status" value="1"/>
</dbReference>
<evidence type="ECO:0000256" key="1">
    <source>
        <dbReference type="SAM" id="Coils"/>
    </source>
</evidence>
<reference evidence="5" key="2">
    <citation type="submission" date="2018-07" db="EMBL/GenBank/DDBJ databases">
        <authorList>
            <person name="Quirk P.G."/>
            <person name="Krulwich T.A."/>
        </authorList>
    </citation>
    <scope>NUCLEOTIDE SEQUENCE</scope>
</reference>
<feature type="region of interest" description="Disordered" evidence="2">
    <location>
        <begin position="199"/>
        <end position="246"/>
    </location>
</feature>
<feature type="compositionally biased region" description="Pro residues" evidence="2">
    <location>
        <begin position="300"/>
        <end position="311"/>
    </location>
</feature>
<proteinExistence type="predicted"/>
<evidence type="ECO:0000256" key="2">
    <source>
        <dbReference type="SAM" id="MobiDB-lite"/>
    </source>
</evidence>
<dbReference type="EMBL" id="UFQS01002388">
    <property type="protein sequence ID" value="SSX13932.1"/>
    <property type="molecule type" value="Genomic_DNA"/>
</dbReference>
<dbReference type="OMA" id="NERHLAP"/>
<dbReference type="InterPro" id="IPR048944">
    <property type="entry name" value="RASSF8_RA"/>
</dbReference>
<dbReference type="InterPro" id="IPR033593">
    <property type="entry name" value="N-RASSF"/>
</dbReference>
<feature type="region of interest" description="Disordered" evidence="2">
    <location>
        <begin position="80"/>
        <end position="147"/>
    </location>
</feature>
<feature type="compositionally biased region" description="Low complexity" evidence="2">
    <location>
        <begin position="117"/>
        <end position="136"/>
    </location>
</feature>
<evidence type="ECO:0000259" key="3">
    <source>
        <dbReference type="PROSITE" id="PS50200"/>
    </source>
</evidence>
<feature type="region of interest" description="Disordered" evidence="2">
    <location>
        <begin position="279"/>
        <end position="329"/>
    </location>
</feature>
<dbReference type="GO" id="GO:0007165">
    <property type="term" value="P:signal transduction"/>
    <property type="evidence" value="ECO:0007669"/>
    <property type="project" value="InterPro"/>
</dbReference>
<evidence type="ECO:0000313" key="5">
    <source>
        <dbReference type="EMBL" id="SSX33351.1"/>
    </source>
</evidence>
<dbReference type="EMBL" id="UFQT01002388">
    <property type="protein sequence ID" value="SSX33351.1"/>
    <property type="molecule type" value="Genomic_DNA"/>
</dbReference>
<feature type="compositionally biased region" description="Polar residues" evidence="2">
    <location>
        <begin position="287"/>
        <end position="298"/>
    </location>
</feature>
<reference evidence="4" key="1">
    <citation type="submission" date="2018-04" db="EMBL/GenBank/DDBJ databases">
        <authorList>
            <person name="Go L.Y."/>
            <person name="Mitchell J.A."/>
        </authorList>
    </citation>
    <scope>NUCLEOTIDE SEQUENCE</scope>
    <source>
        <tissue evidence="4">Whole organism</tissue>
    </source>
</reference>
<organism evidence="4">
    <name type="scientific">Culicoides sonorensis</name>
    <name type="common">Biting midge</name>
    <dbReference type="NCBI Taxonomy" id="179676"/>
    <lineage>
        <taxon>Eukaryota</taxon>
        <taxon>Metazoa</taxon>
        <taxon>Ecdysozoa</taxon>
        <taxon>Arthropoda</taxon>
        <taxon>Hexapoda</taxon>
        <taxon>Insecta</taxon>
        <taxon>Pterygota</taxon>
        <taxon>Neoptera</taxon>
        <taxon>Endopterygota</taxon>
        <taxon>Diptera</taxon>
        <taxon>Nematocera</taxon>
        <taxon>Chironomoidea</taxon>
        <taxon>Ceratopogonidae</taxon>
        <taxon>Ceratopogoninae</taxon>
        <taxon>Culicoides</taxon>
        <taxon>Monoculicoides</taxon>
    </lineage>
</organism>
<dbReference type="Pfam" id="PF21712">
    <property type="entry name" value="RASSF8-10_RA"/>
    <property type="match status" value="1"/>
</dbReference>
<feature type="coiled-coil region" evidence="1">
    <location>
        <begin position="523"/>
        <end position="557"/>
    </location>
</feature>
<protein>
    <submittedName>
        <fullName evidence="4">CSON006309 protein</fullName>
    </submittedName>
</protein>